<dbReference type="AlphaFoldDB" id="A0A1Y0NXA4"/>
<dbReference type="RefSeq" id="WP_041946965.1">
    <property type="nucleotide sequence ID" value="NZ_CP020534.1"/>
</dbReference>
<proteinExistence type="predicted"/>
<comment type="caution">
    <text evidence="1">The sequence shown here is derived from an EMBL/GenBank/DDBJ whole genome shotgun (WGS) entry which is preliminary data.</text>
</comment>
<dbReference type="KEGG" id="vau:VANGNB10_cI1583c"/>
<gene>
    <name evidence="1" type="ORF">EAY07_13105</name>
</gene>
<evidence type="ECO:0000313" key="1">
    <source>
        <dbReference type="EMBL" id="MBF4272956.1"/>
    </source>
</evidence>
<protein>
    <submittedName>
        <fullName evidence="1">Uncharacterized protein</fullName>
    </submittedName>
</protein>
<dbReference type="EMBL" id="RDOM01000033">
    <property type="protein sequence ID" value="MBF4272956.1"/>
    <property type="molecule type" value="Genomic_DNA"/>
</dbReference>
<accession>A0A1Y0NXA4</accession>
<dbReference type="Proteomes" id="UP000722957">
    <property type="component" value="Unassembled WGS sequence"/>
</dbReference>
<reference evidence="1 2" key="1">
    <citation type="journal article" date="2021" name="PeerJ">
        <title>Analysis of 44 Vibrio anguillarum genomes reveals high genetic diversity.</title>
        <authorList>
            <person name="Hansen M.J."/>
            <person name="Dalsgaard I."/>
        </authorList>
    </citation>
    <scope>NUCLEOTIDE SEQUENCE [LARGE SCALE GENOMIC DNA]</scope>
    <source>
        <strain evidence="1 2">17-16730-2A</strain>
    </source>
</reference>
<name>A0A1Y0NXA4_VIBAN</name>
<sequence>MKQLYALIKESSYSAFYGRFPDAVQFDGYRLGVFVDNELDGVTGLADDWAHFDGSNVVADLTVCTYEQAKLIVSEFNKESEL</sequence>
<evidence type="ECO:0000313" key="2">
    <source>
        <dbReference type="Proteomes" id="UP000722957"/>
    </source>
</evidence>
<organism evidence="1 2">
    <name type="scientific">Vibrio anguillarum</name>
    <name type="common">Listonella anguillarum</name>
    <dbReference type="NCBI Taxonomy" id="55601"/>
    <lineage>
        <taxon>Bacteria</taxon>
        <taxon>Pseudomonadati</taxon>
        <taxon>Pseudomonadota</taxon>
        <taxon>Gammaproteobacteria</taxon>
        <taxon>Vibrionales</taxon>
        <taxon>Vibrionaceae</taxon>
        <taxon>Vibrio</taxon>
    </lineage>
</organism>